<evidence type="ECO:0000256" key="2">
    <source>
        <dbReference type="ARBA" id="ARBA00023277"/>
    </source>
</evidence>
<keyword evidence="1 3" id="KW-0456">Lyase</keyword>
<dbReference type="Gene3D" id="1.10.8.1080">
    <property type="match status" value="1"/>
</dbReference>
<dbReference type="InterPro" id="IPR005486">
    <property type="entry name" value="Glucokinase_regulatory_CS"/>
</dbReference>
<dbReference type="Pfam" id="PF22645">
    <property type="entry name" value="GKRP_SIS_N"/>
    <property type="match status" value="1"/>
</dbReference>
<keyword evidence="2 3" id="KW-0119">Carbohydrate metabolism</keyword>
<reference evidence="6" key="1">
    <citation type="journal article" date="2019" name="Int. J. Syst. Evol. Microbiol.">
        <title>The Global Catalogue of Microorganisms (GCM) 10K type strain sequencing project: providing services to taxonomists for standard genome sequencing and annotation.</title>
        <authorList>
            <consortium name="The Broad Institute Genomics Platform"/>
            <consortium name="The Broad Institute Genome Sequencing Center for Infectious Disease"/>
            <person name="Wu L."/>
            <person name="Ma J."/>
        </authorList>
    </citation>
    <scope>NUCLEOTIDE SEQUENCE [LARGE SCALE GENOMIC DNA]</scope>
    <source>
        <strain evidence="6">CCUG 53762</strain>
    </source>
</reference>
<proteinExistence type="inferred from homology"/>
<dbReference type="HAMAP" id="MF_00068">
    <property type="entry name" value="MurQ"/>
    <property type="match status" value="1"/>
</dbReference>
<accession>A0ABW4IC48</accession>
<evidence type="ECO:0000256" key="3">
    <source>
        <dbReference type="HAMAP-Rule" id="MF_00068"/>
    </source>
</evidence>
<dbReference type="Pfam" id="PF20741">
    <property type="entry name" value="GKRP-like_C"/>
    <property type="match status" value="1"/>
</dbReference>
<dbReference type="EMBL" id="JBHUDG010000015">
    <property type="protein sequence ID" value="MFD1630315.1"/>
    <property type="molecule type" value="Genomic_DNA"/>
</dbReference>
<feature type="active site" description="Proton donor" evidence="3">
    <location>
        <position position="79"/>
    </location>
</feature>
<dbReference type="RefSeq" id="WP_379662690.1">
    <property type="nucleotide sequence ID" value="NZ_JBHUDG010000015.1"/>
</dbReference>
<comment type="miscellaneous">
    <text evidence="3">A lyase-type mechanism (elimination/hydration) is suggested for the cleavage of the lactyl ether bond of MurNAc 6-phosphate, with the formation of an alpha,beta-unsaturated aldehyde intermediate with (E)-stereochemistry, followed by the syn addition of water to give product.</text>
</comment>
<dbReference type="Gene3D" id="3.40.50.10490">
    <property type="entry name" value="Glucose-6-phosphate isomerase like protein, domain 1"/>
    <property type="match status" value="1"/>
</dbReference>
<dbReference type="SUPFAM" id="SSF53697">
    <property type="entry name" value="SIS domain"/>
    <property type="match status" value="1"/>
</dbReference>
<dbReference type="InterPro" id="IPR046348">
    <property type="entry name" value="SIS_dom_sf"/>
</dbReference>
<dbReference type="NCBIfam" id="NF003915">
    <property type="entry name" value="PRK05441.1"/>
    <property type="match status" value="1"/>
</dbReference>
<evidence type="ECO:0000313" key="6">
    <source>
        <dbReference type="Proteomes" id="UP001597118"/>
    </source>
</evidence>
<dbReference type="InterPro" id="IPR001347">
    <property type="entry name" value="SIS_dom"/>
</dbReference>
<comment type="catalytic activity">
    <reaction evidence="3">
        <text>N-acetyl-D-muramate 6-phosphate + H2O = N-acetyl-D-glucosamine 6-phosphate + (R)-lactate</text>
        <dbReference type="Rhea" id="RHEA:26410"/>
        <dbReference type="ChEBI" id="CHEBI:15377"/>
        <dbReference type="ChEBI" id="CHEBI:16004"/>
        <dbReference type="ChEBI" id="CHEBI:57513"/>
        <dbReference type="ChEBI" id="CHEBI:58722"/>
        <dbReference type="EC" id="4.2.1.126"/>
    </reaction>
</comment>
<organism evidence="5 6">
    <name type="scientific">Pseudopedobacter beijingensis</name>
    <dbReference type="NCBI Taxonomy" id="1207056"/>
    <lineage>
        <taxon>Bacteria</taxon>
        <taxon>Pseudomonadati</taxon>
        <taxon>Bacteroidota</taxon>
        <taxon>Sphingobacteriia</taxon>
        <taxon>Sphingobacteriales</taxon>
        <taxon>Sphingobacteriaceae</taxon>
        <taxon>Pseudopedobacter</taxon>
    </lineage>
</organism>
<comment type="function">
    <text evidence="3">Specifically catalyzes the cleavage of the D-lactyl ether substituent of MurNAc 6-phosphate, producing GlcNAc 6-phosphate and D-lactate.</text>
</comment>
<comment type="caution">
    <text evidence="5">The sequence shown here is derived from an EMBL/GenBank/DDBJ whole genome shotgun (WGS) entry which is preliminary data.</text>
</comment>
<comment type="pathway">
    <text evidence="3">Amino-sugar metabolism; N-acetylmuramate degradation.</text>
</comment>
<feature type="domain" description="SIS" evidence="4">
    <location>
        <begin position="51"/>
        <end position="214"/>
    </location>
</feature>
<dbReference type="NCBIfam" id="TIGR00274">
    <property type="entry name" value="N-acetylmuramic acid 6-phosphate etherase"/>
    <property type="match status" value="1"/>
</dbReference>
<keyword evidence="6" id="KW-1185">Reference proteome</keyword>
<dbReference type="InterPro" id="IPR005488">
    <property type="entry name" value="Etherase_MurQ"/>
</dbReference>
<dbReference type="GO" id="GO:0016829">
    <property type="term" value="F:lyase activity"/>
    <property type="evidence" value="ECO:0007669"/>
    <property type="project" value="UniProtKB-KW"/>
</dbReference>
<protein>
    <recommendedName>
        <fullName evidence="3">N-acetylmuramic acid 6-phosphate etherase</fullName>
        <shortName evidence="3">MurNAc-6-P etherase</shortName>
        <ecNumber evidence="3">4.2.1.126</ecNumber>
    </recommendedName>
    <alternativeName>
        <fullName evidence="3">N-acetylmuramic acid 6-phosphate hydrolase</fullName>
    </alternativeName>
    <alternativeName>
        <fullName evidence="3">N-acetylmuramic acid 6-phosphate lyase</fullName>
    </alternativeName>
</protein>
<dbReference type="PROSITE" id="PS51464">
    <property type="entry name" value="SIS"/>
    <property type="match status" value="1"/>
</dbReference>
<dbReference type="PANTHER" id="PTHR10088:SF4">
    <property type="entry name" value="GLUCOKINASE REGULATORY PROTEIN"/>
    <property type="match status" value="1"/>
</dbReference>
<dbReference type="CDD" id="cd05007">
    <property type="entry name" value="SIS_Etherase"/>
    <property type="match status" value="1"/>
</dbReference>
<evidence type="ECO:0000256" key="1">
    <source>
        <dbReference type="ARBA" id="ARBA00023239"/>
    </source>
</evidence>
<name>A0ABW4IC48_9SPHI</name>
<dbReference type="PANTHER" id="PTHR10088">
    <property type="entry name" value="GLUCOKINASE REGULATORY PROTEIN"/>
    <property type="match status" value="1"/>
</dbReference>
<dbReference type="InterPro" id="IPR040190">
    <property type="entry name" value="MURQ/GCKR"/>
</dbReference>
<evidence type="ECO:0000259" key="4">
    <source>
        <dbReference type="PROSITE" id="PS51464"/>
    </source>
</evidence>
<comment type="subunit">
    <text evidence="3">Homodimer.</text>
</comment>
<comment type="similarity">
    <text evidence="3">Belongs to the GCKR-like family. MurNAc-6-P etherase subfamily.</text>
</comment>
<sequence>MEFTTESESNYNDLDKMSIHDILTNINKEDATVANSVSKSLPQIEKLATIATERMKKGGRLFYIGAGTSGRLGVLDASECPPTFGVPFDWVVGIIAGGDTAIRKAVENAEDDYNQAWLDLQEFAINEDDVVVGIAASGTTPYVIGGLESANKNGIVTGCIVCNSGSPVAAVAQYPVEIVVGPEFVSGSTRMKSGTAQKMALNMLSTTVMIQLGRVKGNKMVDMQLTNNKLFSRGIRMIMADTGATQEEAAQLLEQFGNVRKAIENYQHH</sequence>
<dbReference type="PROSITE" id="PS01272">
    <property type="entry name" value="GCKR"/>
    <property type="match status" value="1"/>
</dbReference>
<dbReference type="NCBIfam" id="NF009222">
    <property type="entry name" value="PRK12570.1"/>
    <property type="match status" value="1"/>
</dbReference>
<dbReference type="EC" id="4.2.1.126" evidence="3"/>
<evidence type="ECO:0000313" key="5">
    <source>
        <dbReference type="EMBL" id="MFD1630315.1"/>
    </source>
</evidence>
<gene>
    <name evidence="3 5" type="primary">murQ</name>
    <name evidence="5" type="ORF">ACFSAH_10525</name>
</gene>
<feature type="active site" evidence="3">
    <location>
        <position position="110"/>
    </location>
</feature>
<dbReference type="Proteomes" id="UP001597118">
    <property type="component" value="Unassembled WGS sequence"/>
</dbReference>